<dbReference type="EMBL" id="KN833707">
    <property type="protein sequence ID" value="KIK25491.1"/>
    <property type="molecule type" value="Genomic_DNA"/>
</dbReference>
<gene>
    <name evidence="1" type="ORF">PISMIDRAFT_677109</name>
</gene>
<evidence type="ECO:0000313" key="1">
    <source>
        <dbReference type="EMBL" id="KIK25491.1"/>
    </source>
</evidence>
<feature type="non-terminal residue" evidence="1">
    <location>
        <position position="1"/>
    </location>
</feature>
<dbReference type="AlphaFoldDB" id="A0A0C9Z854"/>
<proteinExistence type="predicted"/>
<evidence type="ECO:0000313" key="2">
    <source>
        <dbReference type="Proteomes" id="UP000054018"/>
    </source>
</evidence>
<dbReference type="HOGENOM" id="CLU_2855988_0_0_1"/>
<keyword evidence="2" id="KW-1185">Reference proteome</keyword>
<sequence>PPVSPHPPGIVLKPRKASFKSPIAPLHNTTIVMRIETLLDRLHSTGITPTIRIMANESTIVGYTY</sequence>
<reference evidence="2" key="2">
    <citation type="submission" date="2015-01" db="EMBL/GenBank/DDBJ databases">
        <title>Evolutionary Origins and Diversification of the Mycorrhizal Mutualists.</title>
        <authorList>
            <consortium name="DOE Joint Genome Institute"/>
            <consortium name="Mycorrhizal Genomics Consortium"/>
            <person name="Kohler A."/>
            <person name="Kuo A."/>
            <person name="Nagy L.G."/>
            <person name="Floudas D."/>
            <person name="Copeland A."/>
            <person name="Barry K.W."/>
            <person name="Cichocki N."/>
            <person name="Veneault-Fourrey C."/>
            <person name="LaButti K."/>
            <person name="Lindquist E.A."/>
            <person name="Lipzen A."/>
            <person name="Lundell T."/>
            <person name="Morin E."/>
            <person name="Murat C."/>
            <person name="Riley R."/>
            <person name="Ohm R."/>
            <person name="Sun H."/>
            <person name="Tunlid A."/>
            <person name="Henrissat B."/>
            <person name="Grigoriev I.V."/>
            <person name="Hibbett D.S."/>
            <person name="Martin F."/>
        </authorList>
    </citation>
    <scope>NUCLEOTIDE SEQUENCE [LARGE SCALE GENOMIC DNA]</scope>
    <source>
        <strain evidence="2">441</strain>
    </source>
</reference>
<reference evidence="1 2" key="1">
    <citation type="submission" date="2014-04" db="EMBL/GenBank/DDBJ databases">
        <authorList>
            <consortium name="DOE Joint Genome Institute"/>
            <person name="Kuo A."/>
            <person name="Kohler A."/>
            <person name="Costa M.D."/>
            <person name="Nagy L.G."/>
            <person name="Floudas D."/>
            <person name="Copeland A."/>
            <person name="Barry K.W."/>
            <person name="Cichocki N."/>
            <person name="Veneault-Fourrey C."/>
            <person name="LaButti K."/>
            <person name="Lindquist E.A."/>
            <person name="Lipzen A."/>
            <person name="Lundell T."/>
            <person name="Morin E."/>
            <person name="Murat C."/>
            <person name="Sun H."/>
            <person name="Tunlid A."/>
            <person name="Henrissat B."/>
            <person name="Grigoriev I.V."/>
            <person name="Hibbett D.S."/>
            <person name="Martin F."/>
            <person name="Nordberg H.P."/>
            <person name="Cantor M.N."/>
            <person name="Hua S.X."/>
        </authorList>
    </citation>
    <scope>NUCLEOTIDE SEQUENCE [LARGE SCALE GENOMIC DNA]</scope>
    <source>
        <strain evidence="1 2">441</strain>
    </source>
</reference>
<dbReference type="Proteomes" id="UP000054018">
    <property type="component" value="Unassembled WGS sequence"/>
</dbReference>
<protein>
    <submittedName>
        <fullName evidence="1">Uncharacterized protein</fullName>
    </submittedName>
</protein>
<organism evidence="1 2">
    <name type="scientific">Pisolithus microcarpus 441</name>
    <dbReference type="NCBI Taxonomy" id="765257"/>
    <lineage>
        <taxon>Eukaryota</taxon>
        <taxon>Fungi</taxon>
        <taxon>Dikarya</taxon>
        <taxon>Basidiomycota</taxon>
        <taxon>Agaricomycotina</taxon>
        <taxon>Agaricomycetes</taxon>
        <taxon>Agaricomycetidae</taxon>
        <taxon>Boletales</taxon>
        <taxon>Sclerodermatineae</taxon>
        <taxon>Pisolithaceae</taxon>
        <taxon>Pisolithus</taxon>
    </lineage>
</organism>
<name>A0A0C9Z854_9AGAM</name>
<accession>A0A0C9Z854</accession>